<protein>
    <submittedName>
        <fullName evidence="1">Uncharacterized protein</fullName>
    </submittedName>
</protein>
<name>A0ACC0ASU7_CATRO</name>
<gene>
    <name evidence="1" type="ORF">M9H77_23129</name>
</gene>
<keyword evidence="2" id="KW-1185">Reference proteome</keyword>
<evidence type="ECO:0000313" key="2">
    <source>
        <dbReference type="Proteomes" id="UP001060085"/>
    </source>
</evidence>
<proteinExistence type="predicted"/>
<evidence type="ECO:0000313" key="1">
    <source>
        <dbReference type="EMBL" id="KAI5663806.1"/>
    </source>
</evidence>
<organism evidence="1 2">
    <name type="scientific">Catharanthus roseus</name>
    <name type="common">Madagascar periwinkle</name>
    <name type="synonym">Vinca rosea</name>
    <dbReference type="NCBI Taxonomy" id="4058"/>
    <lineage>
        <taxon>Eukaryota</taxon>
        <taxon>Viridiplantae</taxon>
        <taxon>Streptophyta</taxon>
        <taxon>Embryophyta</taxon>
        <taxon>Tracheophyta</taxon>
        <taxon>Spermatophyta</taxon>
        <taxon>Magnoliopsida</taxon>
        <taxon>eudicotyledons</taxon>
        <taxon>Gunneridae</taxon>
        <taxon>Pentapetalae</taxon>
        <taxon>asterids</taxon>
        <taxon>lamiids</taxon>
        <taxon>Gentianales</taxon>
        <taxon>Apocynaceae</taxon>
        <taxon>Rauvolfioideae</taxon>
        <taxon>Vinceae</taxon>
        <taxon>Catharanthinae</taxon>
        <taxon>Catharanthus</taxon>
    </lineage>
</organism>
<dbReference type="EMBL" id="CM044705">
    <property type="protein sequence ID" value="KAI5663806.1"/>
    <property type="molecule type" value="Genomic_DNA"/>
</dbReference>
<sequence length="101" mass="11106">MISPGPSEDATKSKHLGYPMPVMREEKGQGLILVLVLERNIPGEIYKEVNGDHGKVYGFGPRKKSVLNIDSHKTPLASSIIDSNIMFQGQAFKDAIRGQVQ</sequence>
<comment type="caution">
    <text evidence="1">The sequence shown here is derived from an EMBL/GenBank/DDBJ whole genome shotgun (WGS) entry which is preliminary data.</text>
</comment>
<accession>A0ACC0ASU7</accession>
<dbReference type="Proteomes" id="UP001060085">
    <property type="component" value="Linkage Group LG05"/>
</dbReference>
<reference evidence="2" key="1">
    <citation type="journal article" date="2023" name="Nat. Plants">
        <title>Single-cell RNA sequencing provides a high-resolution roadmap for understanding the multicellular compartmentation of specialized metabolism.</title>
        <authorList>
            <person name="Sun S."/>
            <person name="Shen X."/>
            <person name="Li Y."/>
            <person name="Li Y."/>
            <person name="Wang S."/>
            <person name="Li R."/>
            <person name="Zhang H."/>
            <person name="Shen G."/>
            <person name="Guo B."/>
            <person name="Wei J."/>
            <person name="Xu J."/>
            <person name="St-Pierre B."/>
            <person name="Chen S."/>
            <person name="Sun C."/>
        </authorList>
    </citation>
    <scope>NUCLEOTIDE SEQUENCE [LARGE SCALE GENOMIC DNA]</scope>
</reference>